<sequence>MALTFHWFLPTAGDARTIVGGGHGAAASGTPRPLSLSYLTQTALAAEQNGFESMLIPTGRECEDAWLAGASLIDATERLKFLIALRPGQIGPTLSAQMATTFQKLSRNRLLINVVTGGEDSEQRAYGDFLTKEQRYARCAEFLDIVTSLWRGETVSLDGEHLRVENASLPRPPEVAPTVMFGGSSAPAGDVASRFADIYLTWGEPPAQAQKKIEWISTLAAERARRVSSGIRLHIITRGTSEEAWGVARTLLADISPEQVAKAQAGLARSASEGQRRMAELHGRGSAFTAGASERDFEIYPNLWSGVGLVRGGAGTALVGSHSEVADLVQEYAGAGFEHFILSGYPNLEETYHVGEGLIPELLRRGVAVANHDAPAARPERPVAAVD</sequence>
<keyword evidence="2" id="KW-0288">FMN</keyword>
<feature type="domain" description="Luciferase-like" evidence="5">
    <location>
        <begin position="5"/>
        <end position="339"/>
    </location>
</feature>
<organism evidence="6 7">
    <name type="scientific">Corynebacterium timonense</name>
    <dbReference type="NCBI Taxonomy" id="441500"/>
    <lineage>
        <taxon>Bacteria</taxon>
        <taxon>Bacillati</taxon>
        <taxon>Actinomycetota</taxon>
        <taxon>Actinomycetes</taxon>
        <taxon>Mycobacteriales</taxon>
        <taxon>Corynebacteriaceae</taxon>
        <taxon>Corynebacterium</taxon>
    </lineage>
</organism>
<dbReference type="RefSeq" id="WP_019193496.1">
    <property type="nucleotide sequence ID" value="NZ_LT629765.1"/>
</dbReference>
<dbReference type="PANTHER" id="PTHR42847:SF4">
    <property type="entry name" value="ALKANESULFONATE MONOOXYGENASE-RELATED"/>
    <property type="match status" value="1"/>
</dbReference>
<accession>A0A1H1URJ2</accession>
<evidence type="ECO:0000313" key="7">
    <source>
        <dbReference type="Proteomes" id="UP000182237"/>
    </source>
</evidence>
<dbReference type="STRING" id="1203190.GCA_000312345_00639"/>
<evidence type="ECO:0000256" key="1">
    <source>
        <dbReference type="ARBA" id="ARBA00022630"/>
    </source>
</evidence>
<keyword evidence="7" id="KW-1185">Reference proteome</keyword>
<dbReference type="EMBL" id="LT629765">
    <property type="protein sequence ID" value="SDS74890.1"/>
    <property type="molecule type" value="Genomic_DNA"/>
</dbReference>
<dbReference type="InterPro" id="IPR050172">
    <property type="entry name" value="SsuD_RutA_monooxygenase"/>
</dbReference>
<protein>
    <submittedName>
        <fullName evidence="6">Alkanesulfonate monooxygenase</fullName>
    </submittedName>
</protein>
<dbReference type="SUPFAM" id="SSF51679">
    <property type="entry name" value="Bacterial luciferase-like"/>
    <property type="match status" value="1"/>
</dbReference>
<dbReference type="InterPro" id="IPR036661">
    <property type="entry name" value="Luciferase-like_sf"/>
</dbReference>
<dbReference type="AlphaFoldDB" id="A0A1H1URJ2"/>
<keyword evidence="1" id="KW-0285">Flavoprotein</keyword>
<dbReference type="PANTHER" id="PTHR42847">
    <property type="entry name" value="ALKANESULFONATE MONOOXYGENASE"/>
    <property type="match status" value="1"/>
</dbReference>
<gene>
    <name evidence="6" type="ORF">SAMN04488539_2308</name>
</gene>
<dbReference type="GO" id="GO:0046306">
    <property type="term" value="P:alkanesulfonate catabolic process"/>
    <property type="evidence" value="ECO:0007669"/>
    <property type="project" value="TreeGrafter"/>
</dbReference>
<dbReference type="InterPro" id="IPR011251">
    <property type="entry name" value="Luciferase-like_dom"/>
</dbReference>
<evidence type="ECO:0000256" key="4">
    <source>
        <dbReference type="ARBA" id="ARBA00023033"/>
    </source>
</evidence>
<evidence type="ECO:0000259" key="5">
    <source>
        <dbReference type="Pfam" id="PF00296"/>
    </source>
</evidence>
<keyword evidence="3" id="KW-0560">Oxidoreductase</keyword>
<evidence type="ECO:0000256" key="2">
    <source>
        <dbReference type="ARBA" id="ARBA00022643"/>
    </source>
</evidence>
<dbReference type="OrthoDB" id="9814695at2"/>
<dbReference type="eggNOG" id="COG2141">
    <property type="taxonomic scope" value="Bacteria"/>
</dbReference>
<keyword evidence="4 6" id="KW-0503">Monooxygenase</keyword>
<dbReference type="Proteomes" id="UP000182237">
    <property type="component" value="Chromosome I"/>
</dbReference>
<name>A0A1H1URJ2_9CORY</name>
<dbReference type="Gene3D" id="3.20.20.30">
    <property type="entry name" value="Luciferase-like domain"/>
    <property type="match status" value="1"/>
</dbReference>
<proteinExistence type="predicted"/>
<reference evidence="6 7" key="1">
    <citation type="submission" date="2016-10" db="EMBL/GenBank/DDBJ databases">
        <authorList>
            <person name="de Groot N.N."/>
        </authorList>
    </citation>
    <scope>NUCLEOTIDE SEQUENCE [LARGE SCALE GENOMIC DNA]</scope>
    <source>
        <strain evidence="6 7">DSM 45434</strain>
    </source>
</reference>
<dbReference type="GO" id="GO:0008726">
    <property type="term" value="F:alkanesulfonate monooxygenase activity"/>
    <property type="evidence" value="ECO:0007669"/>
    <property type="project" value="TreeGrafter"/>
</dbReference>
<evidence type="ECO:0000256" key="3">
    <source>
        <dbReference type="ARBA" id="ARBA00023002"/>
    </source>
</evidence>
<evidence type="ECO:0000313" key="6">
    <source>
        <dbReference type="EMBL" id="SDS74890.1"/>
    </source>
</evidence>
<dbReference type="CDD" id="cd01094">
    <property type="entry name" value="Alkanesulfonate_monoxygenase"/>
    <property type="match status" value="1"/>
</dbReference>
<dbReference type="Pfam" id="PF00296">
    <property type="entry name" value="Bac_luciferase"/>
    <property type="match status" value="1"/>
</dbReference>